<gene>
    <name evidence="1" type="ORF">PXEA_LOCUS6417</name>
</gene>
<name>A0A3S5ACN6_9PLAT</name>
<reference evidence="1" key="1">
    <citation type="submission" date="2018-11" db="EMBL/GenBank/DDBJ databases">
        <authorList>
            <consortium name="Pathogen Informatics"/>
        </authorList>
    </citation>
    <scope>NUCLEOTIDE SEQUENCE</scope>
</reference>
<comment type="caution">
    <text evidence="1">The sequence shown here is derived from an EMBL/GenBank/DDBJ whole genome shotgun (WGS) entry which is preliminary data.</text>
</comment>
<sequence>MVERNRPHYRYQMPFEELLAYLLLPPPHTGFFFLPACRLAKVNIKMAVWGSEIGLPKTFTSRLRLRQIRGFRADDVHAHEHASALQSCSP</sequence>
<accession>A0A3S5ACN6</accession>
<evidence type="ECO:0000313" key="2">
    <source>
        <dbReference type="Proteomes" id="UP000784294"/>
    </source>
</evidence>
<dbReference type="Proteomes" id="UP000784294">
    <property type="component" value="Unassembled WGS sequence"/>
</dbReference>
<dbReference type="EMBL" id="CAAALY010016423">
    <property type="protein sequence ID" value="VEL12977.1"/>
    <property type="molecule type" value="Genomic_DNA"/>
</dbReference>
<keyword evidence="2" id="KW-1185">Reference proteome</keyword>
<protein>
    <submittedName>
        <fullName evidence="1">Uncharacterized protein</fullName>
    </submittedName>
</protein>
<proteinExistence type="predicted"/>
<organism evidence="1 2">
    <name type="scientific">Protopolystoma xenopodis</name>
    <dbReference type="NCBI Taxonomy" id="117903"/>
    <lineage>
        <taxon>Eukaryota</taxon>
        <taxon>Metazoa</taxon>
        <taxon>Spiralia</taxon>
        <taxon>Lophotrochozoa</taxon>
        <taxon>Platyhelminthes</taxon>
        <taxon>Monogenea</taxon>
        <taxon>Polyopisthocotylea</taxon>
        <taxon>Polystomatidea</taxon>
        <taxon>Polystomatidae</taxon>
        <taxon>Protopolystoma</taxon>
    </lineage>
</organism>
<evidence type="ECO:0000313" key="1">
    <source>
        <dbReference type="EMBL" id="VEL12977.1"/>
    </source>
</evidence>
<dbReference type="AlphaFoldDB" id="A0A3S5ACN6"/>